<evidence type="ECO:0000313" key="2">
    <source>
        <dbReference type="EMBL" id="TDL23037.1"/>
    </source>
</evidence>
<sequence length="243" mass="27408">MASDHIYTPTSLSKLDRRELQAIAKANNIKANLTNDQIIKLLFEEAAKKDPKGKRKRDDDDDLERHPKRIASSSSSNPAARRIATSSKPRAVHQTMPLNEPKSRRRSNLELQSGGLSKPKESPNPPVQGEDENGGELSLLPSAGPSNPAESRNPPVQLDDEDGEGLSLLQINVMNKMMAMMIELEETRKVLNGLHRKAKFVGDSSRDYYCRIRSEEARCERLRSYILAHREFRDEDFVLSYVD</sequence>
<accession>A0A4Y7Q5V4</accession>
<feature type="region of interest" description="Disordered" evidence="1">
    <location>
        <begin position="44"/>
        <end position="162"/>
    </location>
</feature>
<proteinExistence type="predicted"/>
<gene>
    <name evidence="2" type="ORF">BD410DRAFT_787862</name>
</gene>
<evidence type="ECO:0000313" key="3">
    <source>
        <dbReference type="Proteomes" id="UP000294933"/>
    </source>
</evidence>
<reference evidence="2 3" key="1">
    <citation type="submission" date="2018-06" db="EMBL/GenBank/DDBJ databases">
        <title>A transcriptomic atlas of mushroom development highlights an independent origin of complex multicellularity.</title>
        <authorList>
            <consortium name="DOE Joint Genome Institute"/>
            <person name="Krizsan K."/>
            <person name="Almasi E."/>
            <person name="Merenyi Z."/>
            <person name="Sahu N."/>
            <person name="Viragh M."/>
            <person name="Koszo T."/>
            <person name="Mondo S."/>
            <person name="Kiss B."/>
            <person name="Balint B."/>
            <person name="Kues U."/>
            <person name="Barry K."/>
            <person name="Hegedus J.C."/>
            <person name="Henrissat B."/>
            <person name="Johnson J."/>
            <person name="Lipzen A."/>
            <person name="Ohm R."/>
            <person name="Nagy I."/>
            <person name="Pangilinan J."/>
            <person name="Yan J."/>
            <person name="Xiong Y."/>
            <person name="Grigoriev I.V."/>
            <person name="Hibbett D.S."/>
            <person name="Nagy L.G."/>
        </authorList>
    </citation>
    <scope>NUCLEOTIDE SEQUENCE [LARGE SCALE GENOMIC DNA]</scope>
    <source>
        <strain evidence="2 3">SZMC22713</strain>
    </source>
</reference>
<dbReference type="AlphaFoldDB" id="A0A4Y7Q5V4"/>
<feature type="non-terminal residue" evidence="2">
    <location>
        <position position="243"/>
    </location>
</feature>
<evidence type="ECO:0000256" key="1">
    <source>
        <dbReference type="SAM" id="MobiDB-lite"/>
    </source>
</evidence>
<name>A0A4Y7Q5V4_9AGAM</name>
<organism evidence="2 3">
    <name type="scientific">Rickenella mellea</name>
    <dbReference type="NCBI Taxonomy" id="50990"/>
    <lineage>
        <taxon>Eukaryota</taxon>
        <taxon>Fungi</taxon>
        <taxon>Dikarya</taxon>
        <taxon>Basidiomycota</taxon>
        <taxon>Agaricomycotina</taxon>
        <taxon>Agaricomycetes</taxon>
        <taxon>Hymenochaetales</taxon>
        <taxon>Rickenellaceae</taxon>
        <taxon>Rickenella</taxon>
    </lineage>
</organism>
<dbReference type="Proteomes" id="UP000294933">
    <property type="component" value="Unassembled WGS sequence"/>
</dbReference>
<protein>
    <submittedName>
        <fullName evidence="2">Uncharacterized protein</fullName>
    </submittedName>
</protein>
<keyword evidence="3" id="KW-1185">Reference proteome</keyword>
<dbReference type="EMBL" id="ML170172">
    <property type="protein sequence ID" value="TDL23037.1"/>
    <property type="molecule type" value="Genomic_DNA"/>
</dbReference>
<dbReference type="VEuPathDB" id="FungiDB:BD410DRAFT_787862"/>